<dbReference type="EMBL" id="MGDE01000227">
    <property type="protein sequence ID" value="OGL43479.1"/>
    <property type="molecule type" value="Genomic_DNA"/>
</dbReference>
<dbReference type="EC" id="3.1.21.4" evidence="6"/>
<evidence type="ECO:0000256" key="2">
    <source>
        <dbReference type="ARBA" id="ARBA00022747"/>
    </source>
</evidence>
<gene>
    <name evidence="7" type="ORF">A2W05_03640</name>
</gene>
<dbReference type="GO" id="GO:0003677">
    <property type="term" value="F:DNA binding"/>
    <property type="evidence" value="ECO:0007669"/>
    <property type="project" value="InterPro"/>
</dbReference>
<evidence type="ECO:0000256" key="4">
    <source>
        <dbReference type="ARBA" id="ARBA00022801"/>
    </source>
</evidence>
<dbReference type="InterPro" id="IPR019045">
    <property type="entry name" value="Restrct_endonuc_II_HinfI"/>
</dbReference>
<organism evidence="7 8">
    <name type="scientific">Candidatus Schekmanbacteria bacterium RBG_16_38_10</name>
    <dbReference type="NCBI Taxonomy" id="1817879"/>
    <lineage>
        <taxon>Bacteria</taxon>
        <taxon>Candidatus Schekmaniibacteriota</taxon>
    </lineage>
</organism>
<evidence type="ECO:0000313" key="7">
    <source>
        <dbReference type="EMBL" id="OGL43479.1"/>
    </source>
</evidence>
<dbReference type="AlphaFoldDB" id="A0A1F7RPJ8"/>
<keyword evidence="3" id="KW-0255">Endonuclease</keyword>
<reference evidence="7 8" key="1">
    <citation type="journal article" date="2016" name="Nat. Commun.">
        <title>Thousands of microbial genomes shed light on interconnected biogeochemical processes in an aquifer system.</title>
        <authorList>
            <person name="Anantharaman K."/>
            <person name="Brown C.T."/>
            <person name="Hug L.A."/>
            <person name="Sharon I."/>
            <person name="Castelle C.J."/>
            <person name="Probst A.J."/>
            <person name="Thomas B.C."/>
            <person name="Singh A."/>
            <person name="Wilkins M.J."/>
            <person name="Karaoz U."/>
            <person name="Brodie E.L."/>
            <person name="Williams K.H."/>
            <person name="Hubbard S.S."/>
            <person name="Banfield J.F."/>
        </authorList>
    </citation>
    <scope>NUCLEOTIDE SEQUENCE [LARGE SCALE GENOMIC DNA]</scope>
</reference>
<proteinExistence type="predicted"/>
<keyword evidence="4" id="KW-0378">Hydrolase</keyword>
<dbReference type="GO" id="GO:0009036">
    <property type="term" value="F:type II site-specific deoxyribonuclease activity"/>
    <property type="evidence" value="ECO:0007669"/>
    <property type="project" value="InterPro"/>
</dbReference>
<evidence type="ECO:0000313" key="8">
    <source>
        <dbReference type="Proteomes" id="UP000178797"/>
    </source>
</evidence>
<comment type="caution">
    <text evidence="7">The sequence shown here is derived from an EMBL/GenBank/DDBJ whole genome shotgun (WGS) entry which is preliminary data.</text>
</comment>
<dbReference type="Proteomes" id="UP000178797">
    <property type="component" value="Unassembled WGS sequence"/>
</dbReference>
<keyword evidence="1" id="KW-0540">Nuclease</keyword>
<protein>
    <recommendedName>
        <fullName evidence="6">type II site-specific deoxyribonuclease</fullName>
        <ecNumber evidence="6">3.1.21.4</ecNumber>
    </recommendedName>
</protein>
<accession>A0A1F7RPJ8</accession>
<dbReference type="GO" id="GO:0009307">
    <property type="term" value="P:DNA restriction-modification system"/>
    <property type="evidence" value="ECO:0007669"/>
    <property type="project" value="InterPro"/>
</dbReference>
<dbReference type="Pfam" id="PF09520">
    <property type="entry name" value="RE_TdeIII"/>
    <property type="match status" value="1"/>
</dbReference>
<evidence type="ECO:0000256" key="1">
    <source>
        <dbReference type="ARBA" id="ARBA00022722"/>
    </source>
</evidence>
<evidence type="ECO:0000256" key="6">
    <source>
        <dbReference type="ARBA" id="ARBA00093790"/>
    </source>
</evidence>
<evidence type="ECO:0000256" key="5">
    <source>
        <dbReference type="ARBA" id="ARBA00093760"/>
    </source>
</evidence>
<sequence>MALSEKQREEIKSLLRRKIESKLKKYGRETTSMPFLARLIQDNEKIAAYSFIHSLATTLGMSIYEDVSVILASENSDECFRNYGVGGVISKEQKSVIGKIINELRNTERKANISEEVKQILKASVANGKFQKSGNIADFYMRRNNVEHFFEIKTVKPNIDIFEKSKTKLLEWIARKRAPVKVFLAFPYNPYHPEPYSRFTETGMMDYRNDFLIGEEYWDFIGGKNTFPELLETFDIVGQEFKERLSEKFKQIAKEKLNSY</sequence>
<keyword evidence="2" id="KW-0680">Restriction system</keyword>
<evidence type="ECO:0000256" key="3">
    <source>
        <dbReference type="ARBA" id="ARBA00022759"/>
    </source>
</evidence>
<comment type="catalytic activity">
    <reaction evidence="5">
        <text>Endonucleolytic cleavage of DNA to give specific double-stranded fragments with terminal 5'-phosphates.</text>
        <dbReference type="EC" id="3.1.21.4"/>
    </reaction>
</comment>
<name>A0A1F7RPJ8_9BACT</name>